<keyword evidence="1" id="KW-0175">Coiled coil</keyword>
<evidence type="ECO:0000313" key="2">
    <source>
        <dbReference type="EMBL" id="AOT70782.1"/>
    </source>
</evidence>
<proteinExistence type="predicted"/>
<organism evidence="2 3">
    <name type="scientific">Geosporobacter ferrireducens</name>
    <dbReference type="NCBI Taxonomy" id="1424294"/>
    <lineage>
        <taxon>Bacteria</taxon>
        <taxon>Bacillati</taxon>
        <taxon>Bacillota</taxon>
        <taxon>Clostridia</taxon>
        <taxon>Peptostreptococcales</taxon>
        <taxon>Thermotaleaceae</taxon>
        <taxon>Geosporobacter</taxon>
    </lineage>
</organism>
<dbReference type="Proteomes" id="UP000095743">
    <property type="component" value="Chromosome"/>
</dbReference>
<gene>
    <name evidence="2" type="ORF">Gferi_15085</name>
</gene>
<evidence type="ECO:0000256" key="1">
    <source>
        <dbReference type="SAM" id="Coils"/>
    </source>
</evidence>
<dbReference type="KEGG" id="gfe:Gferi_15085"/>
<dbReference type="EMBL" id="CP017269">
    <property type="protein sequence ID" value="AOT70782.1"/>
    <property type="molecule type" value="Genomic_DNA"/>
</dbReference>
<reference evidence="2 3" key="1">
    <citation type="submission" date="2016-09" db="EMBL/GenBank/DDBJ databases">
        <title>Genomic analysis reveals versatility of anaerobic energy metabolism of Geosporobacter ferrireducens IRF9 of phylum Firmicutes.</title>
        <authorList>
            <person name="Kim S.-J."/>
        </authorList>
    </citation>
    <scope>NUCLEOTIDE SEQUENCE [LARGE SCALE GENOMIC DNA]</scope>
    <source>
        <strain evidence="2 3">IRF9</strain>
    </source>
</reference>
<accession>A0A1D8GIV8</accession>
<dbReference type="AlphaFoldDB" id="A0A1D8GIV8"/>
<name>A0A1D8GIV8_9FIRM</name>
<feature type="coiled-coil region" evidence="1">
    <location>
        <begin position="61"/>
        <end position="102"/>
    </location>
</feature>
<keyword evidence="3" id="KW-1185">Reference proteome</keyword>
<sequence length="104" mass="12689">MTKENKYPLKKIIKKLFRLLLFGYKSSMKLKMDQSLYSDHLSILIKKRRRFKMKYKNPYGIDVLQQNERENKKRLERLESYIKQIADDLKDMELKLEQFEALGK</sequence>
<evidence type="ECO:0000313" key="3">
    <source>
        <dbReference type="Proteomes" id="UP000095743"/>
    </source>
</evidence>
<protein>
    <submittedName>
        <fullName evidence="2">Uncharacterized protein</fullName>
    </submittedName>
</protein>